<dbReference type="InterPro" id="IPR001611">
    <property type="entry name" value="Leu-rich_rpt"/>
</dbReference>
<feature type="signal peptide" evidence="3">
    <location>
        <begin position="1"/>
        <end position="22"/>
    </location>
</feature>
<evidence type="ECO:0000313" key="6">
    <source>
        <dbReference type="Proteomes" id="UP000826271"/>
    </source>
</evidence>
<gene>
    <name evidence="5" type="ORF">BUALT_Bualt02G0068300</name>
</gene>
<accession>A0AAV6XZM5</accession>
<dbReference type="PANTHER" id="PTHR48057">
    <property type="entry name" value="LEUCINE-RICH REPEAT SERINE/THREONINE-PROTEIN KINASE 1"/>
    <property type="match status" value="1"/>
</dbReference>
<protein>
    <recommendedName>
        <fullName evidence="4">Leucine-rich repeat-containing N-terminal plant-type domain-containing protein</fullName>
    </recommendedName>
</protein>
<dbReference type="AlphaFoldDB" id="A0AAV6XZM5"/>
<name>A0AAV6XZM5_9LAMI</name>
<evidence type="ECO:0000256" key="3">
    <source>
        <dbReference type="SAM" id="SignalP"/>
    </source>
</evidence>
<comment type="caution">
    <text evidence="5">The sequence shown here is derived from an EMBL/GenBank/DDBJ whole genome shotgun (WGS) entry which is preliminary data.</text>
</comment>
<dbReference type="Pfam" id="PF00560">
    <property type="entry name" value="LRR_1"/>
    <property type="match status" value="2"/>
</dbReference>
<proteinExistence type="predicted"/>
<feature type="domain" description="Leucine-rich repeat-containing N-terminal plant-type" evidence="4">
    <location>
        <begin position="24"/>
        <end position="71"/>
    </location>
</feature>
<keyword evidence="3" id="KW-0732">Signal</keyword>
<organism evidence="5 6">
    <name type="scientific">Buddleja alternifolia</name>
    <dbReference type="NCBI Taxonomy" id="168488"/>
    <lineage>
        <taxon>Eukaryota</taxon>
        <taxon>Viridiplantae</taxon>
        <taxon>Streptophyta</taxon>
        <taxon>Embryophyta</taxon>
        <taxon>Tracheophyta</taxon>
        <taxon>Spermatophyta</taxon>
        <taxon>Magnoliopsida</taxon>
        <taxon>eudicotyledons</taxon>
        <taxon>Gunneridae</taxon>
        <taxon>Pentapetalae</taxon>
        <taxon>asterids</taxon>
        <taxon>lamiids</taxon>
        <taxon>Lamiales</taxon>
        <taxon>Scrophulariaceae</taxon>
        <taxon>Buddlejeae</taxon>
        <taxon>Buddleja</taxon>
    </lineage>
</organism>
<dbReference type="SUPFAM" id="SSF52058">
    <property type="entry name" value="L domain-like"/>
    <property type="match status" value="1"/>
</dbReference>
<keyword evidence="2" id="KW-0677">Repeat</keyword>
<sequence>MDFLPSLAWLLLLLFMIKVMFPMQSDVDCVRSMKESLQDPLDKLTTWQFNDIHAETQYDNYICSFNGVECWNSSEGIANCSSLFSFDFSNNHLYESIPSHISNTMAYVASLDLSSNNFSSQIPAGIANCSYLNVLKLN</sequence>
<dbReference type="Gene3D" id="3.80.10.10">
    <property type="entry name" value="Ribonuclease Inhibitor"/>
    <property type="match status" value="1"/>
</dbReference>
<dbReference type="Proteomes" id="UP000826271">
    <property type="component" value="Unassembled WGS sequence"/>
</dbReference>
<evidence type="ECO:0000313" key="5">
    <source>
        <dbReference type="EMBL" id="KAG8387888.1"/>
    </source>
</evidence>
<dbReference type="PANTHER" id="PTHR48057:SF25">
    <property type="entry name" value="LEUCINE-RICH REPEAT-CONTAINING N-TERMINAL PLANT-TYPE DOMAIN-CONTAINING PROTEIN"/>
    <property type="match status" value="1"/>
</dbReference>
<dbReference type="InterPro" id="IPR052595">
    <property type="entry name" value="LRRC69/RLP"/>
</dbReference>
<feature type="chain" id="PRO_5043933296" description="Leucine-rich repeat-containing N-terminal plant-type domain-containing protein" evidence="3">
    <location>
        <begin position="23"/>
        <end position="138"/>
    </location>
</feature>
<evidence type="ECO:0000259" key="4">
    <source>
        <dbReference type="Pfam" id="PF08263"/>
    </source>
</evidence>
<dbReference type="Pfam" id="PF08263">
    <property type="entry name" value="LRRNT_2"/>
    <property type="match status" value="1"/>
</dbReference>
<keyword evidence="1" id="KW-0433">Leucine-rich repeat</keyword>
<dbReference type="InterPro" id="IPR032675">
    <property type="entry name" value="LRR_dom_sf"/>
</dbReference>
<evidence type="ECO:0000256" key="1">
    <source>
        <dbReference type="ARBA" id="ARBA00022614"/>
    </source>
</evidence>
<keyword evidence="6" id="KW-1185">Reference proteome</keyword>
<dbReference type="InterPro" id="IPR013210">
    <property type="entry name" value="LRR_N_plant-typ"/>
</dbReference>
<reference evidence="5" key="1">
    <citation type="submission" date="2019-10" db="EMBL/GenBank/DDBJ databases">
        <authorList>
            <person name="Zhang R."/>
            <person name="Pan Y."/>
            <person name="Wang J."/>
            <person name="Ma R."/>
            <person name="Yu S."/>
        </authorList>
    </citation>
    <scope>NUCLEOTIDE SEQUENCE</scope>
    <source>
        <strain evidence="5">LA-IB0</strain>
        <tissue evidence="5">Leaf</tissue>
    </source>
</reference>
<evidence type="ECO:0000256" key="2">
    <source>
        <dbReference type="ARBA" id="ARBA00022737"/>
    </source>
</evidence>
<dbReference type="EMBL" id="WHWC01000002">
    <property type="protein sequence ID" value="KAG8387888.1"/>
    <property type="molecule type" value="Genomic_DNA"/>
</dbReference>